<accession>A0ACB9ZBA1</accession>
<keyword evidence="2" id="KW-1185">Reference proteome</keyword>
<evidence type="ECO:0000313" key="1">
    <source>
        <dbReference type="EMBL" id="KAI4868913.1"/>
    </source>
</evidence>
<sequence length="411" mass="46962">MSTSLGWKAKYTIRFIDSGNPLCNLEFDLPNEDISSILERNRNSRVPSRLQFPVAISKTLRRVVVVRSMLTIDKKDLAIHIDAIHAQVPKVIIQRLKLDSPTIGLSEPDYQERAYFSDSDDAVAVVTGSFDKQAIQKRIIELWSCHNSEFIYSYRGQVKACVTCYKYVEKGPLFLFHPSLESILFRQFTTLRLWFYNRSNVCFAYRNELVLYNRPSDRLQRQRYTKNVYGTSRVRDHVKLEDFLFPNFKLAGSPEFAGLRSKVVPSKFATPRKTISREQLRTQSLDKATIDSTLSTTPSFMSLGPEMGLAHGTSDAQPVLFPKVHSNEQTSVDILPSIEGQEYITLIWNKEEQDTYNLHDAQSRHLPSIIKRRLDSKVKSTIEATEEDTAKATSASQQSGVPTKIRLINNK</sequence>
<evidence type="ECO:0000313" key="2">
    <source>
        <dbReference type="Proteomes" id="UP001497700"/>
    </source>
</evidence>
<reference evidence="1 2" key="1">
    <citation type="journal article" date="2022" name="New Phytol.">
        <title>Ecological generalism drives hyperdiversity of secondary metabolite gene clusters in xylarialean endophytes.</title>
        <authorList>
            <person name="Franco M.E.E."/>
            <person name="Wisecaver J.H."/>
            <person name="Arnold A.E."/>
            <person name="Ju Y.M."/>
            <person name="Slot J.C."/>
            <person name="Ahrendt S."/>
            <person name="Moore L.P."/>
            <person name="Eastman K.E."/>
            <person name="Scott K."/>
            <person name="Konkel Z."/>
            <person name="Mondo S.J."/>
            <person name="Kuo A."/>
            <person name="Hayes R.D."/>
            <person name="Haridas S."/>
            <person name="Andreopoulos B."/>
            <person name="Riley R."/>
            <person name="LaButti K."/>
            <person name="Pangilinan J."/>
            <person name="Lipzen A."/>
            <person name="Amirebrahimi M."/>
            <person name="Yan J."/>
            <person name="Adam C."/>
            <person name="Keymanesh K."/>
            <person name="Ng V."/>
            <person name="Louie K."/>
            <person name="Northen T."/>
            <person name="Drula E."/>
            <person name="Henrissat B."/>
            <person name="Hsieh H.M."/>
            <person name="Youens-Clark K."/>
            <person name="Lutzoni F."/>
            <person name="Miadlikowska J."/>
            <person name="Eastwood D.C."/>
            <person name="Hamelin R.C."/>
            <person name="Grigoriev I.V."/>
            <person name="U'Ren J.M."/>
        </authorList>
    </citation>
    <scope>NUCLEOTIDE SEQUENCE [LARGE SCALE GENOMIC DNA]</scope>
    <source>
        <strain evidence="1 2">CBS 119005</strain>
    </source>
</reference>
<proteinExistence type="predicted"/>
<dbReference type="Proteomes" id="UP001497700">
    <property type="component" value="Unassembled WGS sequence"/>
</dbReference>
<organism evidence="1 2">
    <name type="scientific">Hypoxylon rubiginosum</name>
    <dbReference type="NCBI Taxonomy" id="110542"/>
    <lineage>
        <taxon>Eukaryota</taxon>
        <taxon>Fungi</taxon>
        <taxon>Dikarya</taxon>
        <taxon>Ascomycota</taxon>
        <taxon>Pezizomycotina</taxon>
        <taxon>Sordariomycetes</taxon>
        <taxon>Xylariomycetidae</taxon>
        <taxon>Xylariales</taxon>
        <taxon>Hypoxylaceae</taxon>
        <taxon>Hypoxylon</taxon>
    </lineage>
</organism>
<dbReference type="EMBL" id="MU393434">
    <property type="protein sequence ID" value="KAI4868913.1"/>
    <property type="molecule type" value="Genomic_DNA"/>
</dbReference>
<comment type="caution">
    <text evidence="1">The sequence shown here is derived from an EMBL/GenBank/DDBJ whole genome shotgun (WGS) entry which is preliminary data.</text>
</comment>
<protein>
    <submittedName>
        <fullName evidence="1">Uncharacterized protein</fullName>
    </submittedName>
</protein>
<gene>
    <name evidence="1" type="ORF">F4820DRAFT_76315</name>
</gene>
<name>A0ACB9ZBA1_9PEZI</name>